<dbReference type="Proteomes" id="UP001387100">
    <property type="component" value="Unassembled WGS sequence"/>
</dbReference>
<protein>
    <submittedName>
        <fullName evidence="4">TPM domain-containing protein</fullName>
    </submittedName>
</protein>
<feature type="domain" description="Predicted membrane protein YciQ-like C-terminal" evidence="3">
    <location>
        <begin position="185"/>
        <end position="375"/>
    </location>
</feature>
<dbReference type="RefSeq" id="WP_339574170.1">
    <property type="nucleotide sequence ID" value="NZ_JBBIAA010000003.1"/>
</dbReference>
<reference evidence="4 5" key="1">
    <citation type="journal article" date="2017" name="Int. J. Syst. Evol. Microbiol.">
        <title>Pseudokineococcus basanitobsidens sp. nov., isolated from volcanic rock.</title>
        <authorList>
            <person name="Lee D.W."/>
            <person name="Park M.Y."/>
            <person name="Kim J.J."/>
            <person name="Kim B.S."/>
        </authorList>
    </citation>
    <scope>NUCLEOTIDE SEQUENCE [LARGE SCALE GENOMIC DNA]</scope>
    <source>
        <strain evidence="4 5">DSM 103726</strain>
    </source>
</reference>
<dbReference type="InterPro" id="IPR007621">
    <property type="entry name" value="TPM_dom"/>
</dbReference>
<proteinExistence type="predicted"/>
<keyword evidence="1" id="KW-1133">Transmembrane helix</keyword>
<keyword evidence="1" id="KW-0472">Membrane</keyword>
<keyword evidence="5" id="KW-1185">Reference proteome</keyword>
<keyword evidence="1" id="KW-0812">Transmembrane</keyword>
<dbReference type="InterPro" id="IPR048389">
    <property type="entry name" value="YciQ-like_C"/>
</dbReference>
<feature type="transmembrane region" description="Helical" evidence="1">
    <location>
        <begin position="304"/>
        <end position="327"/>
    </location>
</feature>
<evidence type="ECO:0000259" key="3">
    <source>
        <dbReference type="Pfam" id="PF20990"/>
    </source>
</evidence>
<dbReference type="EMBL" id="JBBIAA010000003">
    <property type="protein sequence ID" value="MEJ5944738.1"/>
    <property type="molecule type" value="Genomic_DNA"/>
</dbReference>
<dbReference type="Pfam" id="PF20990">
    <property type="entry name" value="DUF2207_C"/>
    <property type="match status" value="1"/>
</dbReference>
<evidence type="ECO:0000256" key="1">
    <source>
        <dbReference type="SAM" id="Phobius"/>
    </source>
</evidence>
<evidence type="ECO:0000313" key="5">
    <source>
        <dbReference type="Proteomes" id="UP001387100"/>
    </source>
</evidence>
<gene>
    <name evidence="4" type="ORF">WDZ17_05450</name>
</gene>
<evidence type="ECO:0000313" key="4">
    <source>
        <dbReference type="EMBL" id="MEJ5944738.1"/>
    </source>
</evidence>
<sequence length="466" mass="47375">MSPTQTDALEQQLAAVEASTGADVVALVRTLDATPEETLDQVEALQQAWVATTGADQDTAVAFLVNRSPEDDTDARAGVYVGRTFEEGNVPRGEQEDIVAQALIPPLRDGDVAASLTAGIERLSRSTQDGPPRSAFQDWSAASAAGWLPWTGAALAVAGAVGALLVHRRRERTDAPELPPVTARPGDLPPAVAGALAAGSPRPSAVPAVVLDLAARGALAVEPEKEPGRFSKGTVQLRLLEPGLVRDDVERAVWDALAEQSEAGVVTSSGLQKVARGSGDVRDVVRDELRGHGWWDEGAGRARAVLLAVGLVALVLAGGGLAVMIAGSAPLALVAWVPLAVLGVGAMVLLTTYPRLTGDGQAAARPWTAYREGLDEDARAGESDVDLDAVLPDVVALDLTGVWRDRLDEAAEAGALRALTAPGQAPTQAVVSPWGAFAGAFATSSGGAAGVSGVGAGGGGGAAGST</sequence>
<name>A0ABU8RI59_9ACTN</name>
<feature type="domain" description="TPM" evidence="2">
    <location>
        <begin position="2"/>
        <end position="124"/>
    </location>
</feature>
<feature type="transmembrane region" description="Helical" evidence="1">
    <location>
        <begin position="147"/>
        <end position="166"/>
    </location>
</feature>
<feature type="transmembrane region" description="Helical" evidence="1">
    <location>
        <begin position="333"/>
        <end position="353"/>
    </location>
</feature>
<organism evidence="4 5">
    <name type="scientific">Pseudokineococcus basanitobsidens</name>
    <dbReference type="NCBI Taxonomy" id="1926649"/>
    <lineage>
        <taxon>Bacteria</taxon>
        <taxon>Bacillati</taxon>
        <taxon>Actinomycetota</taxon>
        <taxon>Actinomycetes</taxon>
        <taxon>Kineosporiales</taxon>
        <taxon>Kineosporiaceae</taxon>
        <taxon>Pseudokineococcus</taxon>
    </lineage>
</organism>
<dbReference type="Gene3D" id="3.10.310.50">
    <property type="match status" value="1"/>
</dbReference>
<evidence type="ECO:0000259" key="2">
    <source>
        <dbReference type="Pfam" id="PF04536"/>
    </source>
</evidence>
<comment type="caution">
    <text evidence="4">The sequence shown here is derived from an EMBL/GenBank/DDBJ whole genome shotgun (WGS) entry which is preliminary data.</text>
</comment>
<accession>A0ABU8RI59</accession>
<dbReference type="Pfam" id="PF04536">
    <property type="entry name" value="TPM_phosphatase"/>
    <property type="match status" value="1"/>
</dbReference>